<dbReference type="AlphaFoldDB" id="A0A0A1YUB3"/>
<accession>A0A0A1YUB3</accession>
<proteinExistence type="predicted"/>
<organism evidence="1 2">
    <name type="scientific">Pseudomonas fluorescens LMG 5329</name>
    <dbReference type="NCBI Taxonomy" id="1324332"/>
    <lineage>
        <taxon>Bacteria</taxon>
        <taxon>Pseudomonadati</taxon>
        <taxon>Pseudomonadota</taxon>
        <taxon>Gammaproteobacteria</taxon>
        <taxon>Pseudomonadales</taxon>
        <taxon>Pseudomonadaceae</taxon>
        <taxon>Pseudomonas</taxon>
    </lineage>
</organism>
<protein>
    <submittedName>
        <fullName evidence="1">Uncharacterized protein</fullName>
    </submittedName>
</protein>
<dbReference type="RefSeq" id="WP_016977387.1">
    <property type="nucleotide sequence ID" value="NZ_ASGY01000250.1"/>
</dbReference>
<dbReference type="Proteomes" id="UP000030060">
    <property type="component" value="Unassembled WGS sequence"/>
</dbReference>
<sequence>MSLLHLLFGKPTQDEWERAKEVKSRKTWKVVYGGIGLDAAEVLESQGYKDAMEQLRKMEADHSWAC</sequence>
<dbReference type="EMBL" id="ASGY01000250">
    <property type="protein sequence ID" value="KGE64047.1"/>
    <property type="molecule type" value="Genomic_DNA"/>
</dbReference>
<gene>
    <name evidence="1" type="ORF">K814_0131125</name>
</gene>
<reference evidence="1 2" key="1">
    <citation type="journal article" date="2013" name="Genome Announc.">
        <title>Draft Genome Sequence of Pseudomonas fluorescens LMG 5329, a White Line-Inducing Principle-Producing Bioindicator for the Mushroom Pathogen Pseudomonas tolaasii.</title>
        <authorList>
            <person name="Ghequire M.G."/>
            <person name="Rokni-Zadeh H."/>
            <person name="Zarrineh P."/>
            <person name="De Mot R."/>
        </authorList>
    </citation>
    <scope>NUCLEOTIDE SEQUENCE [LARGE SCALE GENOMIC DNA]</scope>
    <source>
        <strain evidence="1 2">LMG 5329</strain>
    </source>
</reference>
<dbReference type="OrthoDB" id="6990098at2"/>
<name>A0A0A1YUB3_PSEFL</name>
<evidence type="ECO:0000313" key="1">
    <source>
        <dbReference type="EMBL" id="KGE64047.1"/>
    </source>
</evidence>
<evidence type="ECO:0000313" key="2">
    <source>
        <dbReference type="Proteomes" id="UP000030060"/>
    </source>
</evidence>
<comment type="caution">
    <text evidence="1">The sequence shown here is derived from an EMBL/GenBank/DDBJ whole genome shotgun (WGS) entry which is preliminary data.</text>
</comment>